<dbReference type="InterPro" id="IPR014001">
    <property type="entry name" value="Helicase_ATP-bd"/>
</dbReference>
<dbReference type="EMBL" id="JACHHF010000003">
    <property type="protein sequence ID" value="MBB5175720.1"/>
    <property type="molecule type" value="Genomic_DNA"/>
</dbReference>
<keyword evidence="2" id="KW-0067">ATP-binding</keyword>
<name>A0A9Q2CZ15_9STAP</name>
<dbReference type="GO" id="GO:0016787">
    <property type="term" value="F:hydrolase activity"/>
    <property type="evidence" value="ECO:0007669"/>
    <property type="project" value="InterPro"/>
</dbReference>
<dbReference type="SMART" id="SM00487">
    <property type="entry name" value="DEXDc"/>
    <property type="match status" value="1"/>
</dbReference>
<feature type="domain" description="Helicase C-terminal" evidence="5">
    <location>
        <begin position="274"/>
        <end position="418"/>
    </location>
</feature>
<evidence type="ECO:0000313" key="6">
    <source>
        <dbReference type="EMBL" id="MBB5175720.1"/>
    </source>
</evidence>
<evidence type="ECO:0000313" key="7">
    <source>
        <dbReference type="Proteomes" id="UP000579136"/>
    </source>
</evidence>
<dbReference type="GO" id="GO:0006270">
    <property type="term" value="P:DNA replication initiation"/>
    <property type="evidence" value="ECO:0007669"/>
    <property type="project" value="TreeGrafter"/>
</dbReference>
<evidence type="ECO:0000256" key="1">
    <source>
        <dbReference type="ARBA" id="ARBA00022741"/>
    </source>
</evidence>
<sequence length="418" mass="48838">MKFTRNIDAKVYAECGVVKDRYKYKCVRCGNSNHGLFYTYTDYYGEVTYCLRCVNLGRSDSRTPLRVVEPSRYRELIAYKLSFQLNKEQQYAQERIVDAIKHHHDLMIYAVTGAGKTEITFRGIQFARSLGMNVLFVSPRVDVIREIYLRLTDAFKNARIDLLYGDEKIEADFVFTVSTVHQLYNFRNHYDVIIVDEVDAFPLTKDQLLKTQIDKAKTDSGVIIYLTATPEASLIRKVKKENIVSITRRYHKEPLVMPEVYYTNIKKTLRKKKLPEIFLSRLRESLAPRNRKVFIFVPNIDLLVPMKEVLNKEFEKVETIFSGDPLRKEKIDRMRNGEIDIMITTTILERGVTFKRLDVFVVHGEYFDDTSLIQIAGRAGRKLEDTKGNVYIFTKYNTRGIMKAREKTFQFNKGKVKL</sequence>
<dbReference type="Proteomes" id="UP000579136">
    <property type="component" value="Unassembled WGS sequence"/>
</dbReference>
<keyword evidence="3" id="KW-0238">DNA-binding</keyword>
<dbReference type="PANTHER" id="PTHR30580">
    <property type="entry name" value="PRIMOSOMAL PROTEIN N"/>
    <property type="match status" value="1"/>
</dbReference>
<reference evidence="6 7" key="1">
    <citation type="submission" date="2020-08" db="EMBL/GenBank/DDBJ databases">
        <title>Genomic Encyclopedia of Type Strains, Phase IV (KMG-IV): sequencing the most valuable type-strain genomes for metagenomic binning, comparative biology and taxonomic classification.</title>
        <authorList>
            <person name="Goeker M."/>
        </authorList>
    </citation>
    <scope>NUCLEOTIDE SEQUENCE [LARGE SCALE GENOMIC DNA]</scope>
    <source>
        <strain evidence="6 7">DSM 19163</strain>
    </source>
</reference>
<gene>
    <name evidence="6" type="ORF">HNQ45_000595</name>
</gene>
<dbReference type="GO" id="GO:0003677">
    <property type="term" value="F:DNA binding"/>
    <property type="evidence" value="ECO:0007669"/>
    <property type="project" value="UniProtKB-KW"/>
</dbReference>
<protein>
    <submittedName>
        <fullName evidence="6">Competence protein ComFA</fullName>
    </submittedName>
</protein>
<evidence type="ECO:0000259" key="5">
    <source>
        <dbReference type="PROSITE" id="PS51194"/>
    </source>
</evidence>
<dbReference type="PROSITE" id="PS51192">
    <property type="entry name" value="HELICASE_ATP_BIND_1"/>
    <property type="match status" value="1"/>
</dbReference>
<dbReference type="InterPro" id="IPR027417">
    <property type="entry name" value="P-loop_NTPase"/>
</dbReference>
<dbReference type="InterPro" id="IPR006935">
    <property type="entry name" value="Helicase/UvrB_N"/>
</dbReference>
<accession>A0A9Q2CZ15</accession>
<dbReference type="GO" id="GO:0006302">
    <property type="term" value="P:double-strand break repair"/>
    <property type="evidence" value="ECO:0007669"/>
    <property type="project" value="TreeGrafter"/>
</dbReference>
<dbReference type="SMART" id="SM00490">
    <property type="entry name" value="HELICc"/>
    <property type="match status" value="1"/>
</dbReference>
<keyword evidence="1" id="KW-0547">Nucleotide-binding</keyword>
<evidence type="ECO:0000256" key="3">
    <source>
        <dbReference type="ARBA" id="ARBA00023125"/>
    </source>
</evidence>
<proteinExistence type="predicted"/>
<evidence type="ECO:0000256" key="2">
    <source>
        <dbReference type="ARBA" id="ARBA00022840"/>
    </source>
</evidence>
<dbReference type="PANTHER" id="PTHR30580:SF1">
    <property type="entry name" value="COMF OPERON PROTEIN 1"/>
    <property type="match status" value="1"/>
</dbReference>
<dbReference type="Pfam" id="PF04851">
    <property type="entry name" value="ResIII"/>
    <property type="match status" value="1"/>
</dbReference>
<dbReference type="GO" id="GO:0005524">
    <property type="term" value="F:ATP binding"/>
    <property type="evidence" value="ECO:0007669"/>
    <property type="project" value="UniProtKB-KW"/>
</dbReference>
<dbReference type="GO" id="GO:0043138">
    <property type="term" value="F:3'-5' DNA helicase activity"/>
    <property type="evidence" value="ECO:0007669"/>
    <property type="project" value="TreeGrafter"/>
</dbReference>
<dbReference type="InterPro" id="IPR001650">
    <property type="entry name" value="Helicase_C-like"/>
</dbReference>
<dbReference type="SUPFAM" id="SSF52540">
    <property type="entry name" value="P-loop containing nucleoside triphosphate hydrolases"/>
    <property type="match status" value="1"/>
</dbReference>
<dbReference type="AlphaFoldDB" id="A0A9Q2CZ15"/>
<keyword evidence="7" id="KW-1185">Reference proteome</keyword>
<evidence type="ECO:0000259" key="4">
    <source>
        <dbReference type="PROSITE" id="PS51192"/>
    </source>
</evidence>
<feature type="domain" description="Helicase ATP-binding" evidence="4">
    <location>
        <begin position="97"/>
        <end position="248"/>
    </location>
</feature>
<dbReference type="RefSeq" id="WP_183673276.1">
    <property type="nucleotide sequence ID" value="NZ_CBCRYX010000002.1"/>
</dbReference>
<comment type="caution">
    <text evidence="6">The sequence shown here is derived from an EMBL/GenBank/DDBJ whole genome shotgun (WGS) entry which is preliminary data.</text>
</comment>
<dbReference type="Pfam" id="PF00271">
    <property type="entry name" value="Helicase_C"/>
    <property type="match status" value="1"/>
</dbReference>
<dbReference type="PROSITE" id="PS51194">
    <property type="entry name" value="HELICASE_CTER"/>
    <property type="match status" value="1"/>
</dbReference>
<dbReference type="Gene3D" id="3.40.50.300">
    <property type="entry name" value="P-loop containing nucleotide triphosphate hydrolases"/>
    <property type="match status" value="2"/>
</dbReference>
<dbReference type="GO" id="GO:0006310">
    <property type="term" value="P:DNA recombination"/>
    <property type="evidence" value="ECO:0007669"/>
    <property type="project" value="TreeGrafter"/>
</dbReference>
<organism evidence="6 7">
    <name type="scientific">Nosocomiicoccus ampullae</name>
    <dbReference type="NCBI Taxonomy" id="489910"/>
    <lineage>
        <taxon>Bacteria</taxon>
        <taxon>Bacillati</taxon>
        <taxon>Bacillota</taxon>
        <taxon>Bacilli</taxon>
        <taxon>Bacillales</taxon>
        <taxon>Staphylococcaceae</taxon>
        <taxon>Nosocomiicoccus</taxon>
    </lineage>
</organism>